<reference evidence="2 3" key="1">
    <citation type="submission" date="2019-08" db="EMBL/GenBank/DDBJ databases">
        <title>Ulvibacter marinistellae sp. nov., isolated from a starfish, Patiria pectinifera.</title>
        <authorList>
            <person name="Kawano K."/>
            <person name="Ushijima N."/>
            <person name="Kihara M."/>
            <person name="Itoh H."/>
        </authorList>
    </citation>
    <scope>NUCLEOTIDE SEQUENCE [LARGE SCALE GENOMIC DNA]</scope>
    <source>
        <strain evidence="2 3">KK4</strain>
    </source>
</reference>
<sequence>MKLTNVILGAFAVTMTVASANAQINILNSKTPEEIGVKTPDQIAYDNDEALPYGYVDERDVLWSKSTWEIIDLDERVNFPLYYPIDTNNIGSERRSLYDVLVKNMQNGNIQDVYADSYFTEKRTLDDLDASLVYRDTTDYGIDQFNAEGRVDDEYIREFTLDAADVEQWKIRGLWYIDKRQGELKYRLLGICPVAGEARSKAFGEDDGMDSKVDLFWVYFPAARDVLHKAKAFNRKNTSQPISYDHLLNSRRFHGVIYKEDNVQGDREVNEYINDNALMQLLESDRIQEQIRNIEIDLWNY</sequence>
<dbReference type="Pfam" id="PF19841">
    <property type="entry name" value="GldN"/>
    <property type="match status" value="1"/>
</dbReference>
<keyword evidence="1" id="KW-0732">Signal</keyword>
<feature type="chain" id="PRO_5023877113" evidence="1">
    <location>
        <begin position="23"/>
        <end position="301"/>
    </location>
</feature>
<dbReference type="RefSeq" id="WP_151893357.1">
    <property type="nucleotide sequence ID" value="NZ_BKCF01000001.1"/>
</dbReference>
<evidence type="ECO:0000313" key="2">
    <source>
        <dbReference type="EMBL" id="GEQ85438.1"/>
    </source>
</evidence>
<dbReference type="NCBIfam" id="TIGR03523">
    <property type="entry name" value="GldN"/>
    <property type="match status" value="1"/>
</dbReference>
<dbReference type="AlphaFoldDB" id="A0A5J4FW21"/>
<feature type="signal peptide" evidence="1">
    <location>
        <begin position="1"/>
        <end position="22"/>
    </location>
</feature>
<dbReference type="InterPro" id="IPR019847">
    <property type="entry name" value="Gliding_motility_assoc_GldN"/>
</dbReference>
<organism evidence="2 3">
    <name type="scientific">Patiriisocius marinistellae</name>
    <dbReference type="NCBI Taxonomy" id="2494560"/>
    <lineage>
        <taxon>Bacteria</taxon>
        <taxon>Pseudomonadati</taxon>
        <taxon>Bacteroidota</taxon>
        <taxon>Flavobacteriia</taxon>
        <taxon>Flavobacteriales</taxon>
        <taxon>Flavobacteriaceae</taxon>
        <taxon>Patiriisocius</taxon>
    </lineage>
</organism>
<keyword evidence="3" id="KW-1185">Reference proteome</keyword>
<accession>A0A5J4FW21</accession>
<proteinExistence type="predicted"/>
<comment type="caution">
    <text evidence="2">The sequence shown here is derived from an EMBL/GenBank/DDBJ whole genome shotgun (WGS) entry which is preliminary data.</text>
</comment>
<protein>
    <submittedName>
        <fullName evidence="2">Gliding motility protein GldO</fullName>
    </submittedName>
</protein>
<dbReference type="Proteomes" id="UP000326994">
    <property type="component" value="Unassembled WGS sequence"/>
</dbReference>
<dbReference type="OrthoDB" id="1141916at2"/>
<gene>
    <name evidence="2" type="primary">gldN</name>
    <name evidence="2" type="ORF">ULMS_09460</name>
</gene>
<dbReference type="EMBL" id="BKCF01000001">
    <property type="protein sequence ID" value="GEQ85438.1"/>
    <property type="molecule type" value="Genomic_DNA"/>
</dbReference>
<evidence type="ECO:0000256" key="1">
    <source>
        <dbReference type="SAM" id="SignalP"/>
    </source>
</evidence>
<evidence type="ECO:0000313" key="3">
    <source>
        <dbReference type="Proteomes" id="UP000326994"/>
    </source>
</evidence>
<name>A0A5J4FW21_9FLAO</name>